<protein>
    <recommendedName>
        <fullName evidence="4">DUF1523 family protein</fullName>
    </recommendedName>
</protein>
<dbReference type="Pfam" id="PF07509">
    <property type="entry name" value="DUF1523"/>
    <property type="match status" value="1"/>
</dbReference>
<dbReference type="STRING" id="69960.SAMN05421720_10799"/>
<evidence type="ECO:0000313" key="3">
    <source>
        <dbReference type="Proteomes" id="UP000199412"/>
    </source>
</evidence>
<name>A0A1G7DCK0_9PROT</name>
<sequence>MKADDPAGTNGTATMSAANMMKVGLGLVLVVILAFVWVRWGPGSWEVQITGTTGDGRDVQYRIETVYAGTADTLIFKNKDAGFAPPYFKFDSADLQSVASRVTRECPQEPVMVNGYGLRIPFLDMFPNAVSIDAPERCLKAPSDQGEGEVTGTG</sequence>
<gene>
    <name evidence="2" type="ORF">SAMN05421720_10799</name>
</gene>
<keyword evidence="3" id="KW-1185">Reference proteome</keyword>
<proteinExistence type="predicted"/>
<keyword evidence="1" id="KW-0472">Membrane</keyword>
<evidence type="ECO:0000313" key="2">
    <source>
        <dbReference type="EMBL" id="SDE48505.1"/>
    </source>
</evidence>
<evidence type="ECO:0000256" key="1">
    <source>
        <dbReference type="SAM" id="Phobius"/>
    </source>
</evidence>
<accession>A0A1G7DCK0</accession>
<dbReference type="EMBL" id="FNAP01000007">
    <property type="protein sequence ID" value="SDE48505.1"/>
    <property type="molecule type" value="Genomic_DNA"/>
</dbReference>
<keyword evidence="1" id="KW-0812">Transmembrane</keyword>
<feature type="transmembrane region" description="Helical" evidence="1">
    <location>
        <begin position="20"/>
        <end position="38"/>
    </location>
</feature>
<dbReference type="InterPro" id="IPR011088">
    <property type="entry name" value="Phage_phiNM3_A0EWY4"/>
</dbReference>
<organism evidence="2 3">
    <name type="scientific">Rhodospira trueperi</name>
    <dbReference type="NCBI Taxonomy" id="69960"/>
    <lineage>
        <taxon>Bacteria</taxon>
        <taxon>Pseudomonadati</taxon>
        <taxon>Pseudomonadota</taxon>
        <taxon>Alphaproteobacteria</taxon>
        <taxon>Rhodospirillales</taxon>
        <taxon>Rhodospirillaceae</taxon>
        <taxon>Rhodospira</taxon>
    </lineage>
</organism>
<dbReference type="Proteomes" id="UP000199412">
    <property type="component" value="Unassembled WGS sequence"/>
</dbReference>
<dbReference type="RefSeq" id="WP_218128383.1">
    <property type="nucleotide sequence ID" value="NZ_FNAP01000007.1"/>
</dbReference>
<keyword evidence="1" id="KW-1133">Transmembrane helix</keyword>
<dbReference type="AlphaFoldDB" id="A0A1G7DCK0"/>
<evidence type="ECO:0008006" key="4">
    <source>
        <dbReference type="Google" id="ProtNLM"/>
    </source>
</evidence>
<reference evidence="2 3" key="1">
    <citation type="submission" date="2016-10" db="EMBL/GenBank/DDBJ databases">
        <authorList>
            <person name="de Groot N.N."/>
        </authorList>
    </citation>
    <scope>NUCLEOTIDE SEQUENCE [LARGE SCALE GENOMIC DNA]</scope>
    <source>
        <strain evidence="2 3">ATCC 700224</strain>
    </source>
</reference>